<feature type="transmembrane region" description="Helical" evidence="1">
    <location>
        <begin position="103"/>
        <end position="120"/>
    </location>
</feature>
<feature type="transmembrane region" description="Helical" evidence="1">
    <location>
        <begin position="15"/>
        <end position="33"/>
    </location>
</feature>
<feature type="transmembrane region" description="Helical" evidence="1">
    <location>
        <begin position="169"/>
        <end position="186"/>
    </location>
</feature>
<feature type="transmembrane region" description="Helical" evidence="1">
    <location>
        <begin position="39"/>
        <end position="59"/>
    </location>
</feature>
<evidence type="ECO:0000313" key="3">
    <source>
        <dbReference type="Proteomes" id="UP001399917"/>
    </source>
</evidence>
<sequence>MAKIIAWMRHHPEGGAFWGALSLMGFQALYYIWPGEWSLRLVSASVLISGVIGLALFGAEGLSADLDPKRDRYLHFQSLMRFVLPIAFFFMLDGTTLEGGEPWAELGIMVVVLGGGYYLLRLDQRWDFAGIWHRETLRDRGGLLWGLWQVWPVICLGLVIGLGLAGFKVQIVALIGALFMVFEPRYRHRIHQPRWFPMTRLALIAVLSVGGVILCYPPEMWGNIIPNF</sequence>
<keyword evidence="1" id="KW-1133">Transmembrane helix</keyword>
<name>A0ABP7KIX9_9RHOB</name>
<dbReference type="RefSeq" id="WP_344848294.1">
    <property type="nucleotide sequence ID" value="NZ_BAABDF010000007.1"/>
</dbReference>
<keyword evidence="1" id="KW-0812">Transmembrane</keyword>
<gene>
    <name evidence="2" type="ORF">GCM10022404_28880</name>
</gene>
<feature type="transmembrane region" description="Helical" evidence="1">
    <location>
        <begin position="141"/>
        <end position="163"/>
    </location>
</feature>
<keyword evidence="1" id="KW-0472">Membrane</keyword>
<accession>A0ABP7KIX9</accession>
<proteinExistence type="predicted"/>
<dbReference type="Proteomes" id="UP001399917">
    <property type="component" value="Unassembled WGS sequence"/>
</dbReference>
<comment type="caution">
    <text evidence="2">The sequence shown here is derived from an EMBL/GenBank/DDBJ whole genome shotgun (WGS) entry which is preliminary data.</text>
</comment>
<evidence type="ECO:0000313" key="2">
    <source>
        <dbReference type="EMBL" id="GAA3877366.1"/>
    </source>
</evidence>
<dbReference type="EMBL" id="BAABDF010000007">
    <property type="protein sequence ID" value="GAA3877366.1"/>
    <property type="molecule type" value="Genomic_DNA"/>
</dbReference>
<feature type="transmembrane region" description="Helical" evidence="1">
    <location>
        <begin position="198"/>
        <end position="216"/>
    </location>
</feature>
<evidence type="ECO:0000256" key="1">
    <source>
        <dbReference type="SAM" id="Phobius"/>
    </source>
</evidence>
<protein>
    <submittedName>
        <fullName evidence="2">Uncharacterized protein</fullName>
    </submittedName>
</protein>
<keyword evidence="3" id="KW-1185">Reference proteome</keyword>
<organism evidence="2 3">
    <name type="scientific">Celeribacter arenosi</name>
    <dbReference type="NCBI Taxonomy" id="792649"/>
    <lineage>
        <taxon>Bacteria</taxon>
        <taxon>Pseudomonadati</taxon>
        <taxon>Pseudomonadota</taxon>
        <taxon>Alphaproteobacteria</taxon>
        <taxon>Rhodobacterales</taxon>
        <taxon>Roseobacteraceae</taxon>
        <taxon>Celeribacter</taxon>
    </lineage>
</organism>
<reference evidence="3" key="1">
    <citation type="journal article" date="2019" name="Int. J. Syst. Evol. Microbiol.">
        <title>The Global Catalogue of Microorganisms (GCM) 10K type strain sequencing project: providing services to taxonomists for standard genome sequencing and annotation.</title>
        <authorList>
            <consortium name="The Broad Institute Genomics Platform"/>
            <consortium name="The Broad Institute Genome Sequencing Center for Infectious Disease"/>
            <person name="Wu L."/>
            <person name="Ma J."/>
        </authorList>
    </citation>
    <scope>NUCLEOTIDE SEQUENCE [LARGE SCALE GENOMIC DNA]</scope>
    <source>
        <strain evidence="3">JCM 17190</strain>
    </source>
</reference>